<keyword evidence="1 2" id="KW-0430">Lectin</keyword>
<dbReference type="PANTHER" id="PTHR11346:SF189">
    <property type="entry name" value="GALECTIN"/>
    <property type="match status" value="1"/>
</dbReference>
<dbReference type="InterPro" id="IPR013320">
    <property type="entry name" value="ConA-like_dom_sf"/>
</dbReference>
<feature type="domain" description="Galectin" evidence="3">
    <location>
        <begin position="4"/>
        <end position="126"/>
    </location>
</feature>
<evidence type="ECO:0000256" key="1">
    <source>
        <dbReference type="ARBA" id="ARBA00022734"/>
    </source>
</evidence>
<dbReference type="Pfam" id="PF00337">
    <property type="entry name" value="Gal-bind_lectin"/>
    <property type="match status" value="2"/>
</dbReference>
<dbReference type="SMART" id="SM00908">
    <property type="entry name" value="Gal-bind_lectin"/>
    <property type="match status" value="2"/>
</dbReference>
<dbReference type="Proteomes" id="UP001153620">
    <property type="component" value="Chromosome 3"/>
</dbReference>
<sequence length="298" mass="34037">MYNFVEILSDFVKAGQSFEISGSTLTEAEKFSISFSNGTASDAETVLNIDVDFGSNKVIINKELENDVSLERGSKFEFQILVDNDNFDINLNGSNLCEYKWQTSPDKIRAVIIRGDVASLFKVNHLSEEYPKIAESEEILAFESFIPIKYQPGHVISISGQCNEEFYLSFLENNTIRQMIHFNVRFGEEAVVINTEDDVDCWTDSEDRSESFPFELEKPFKIAFAFTSEQLKIAVNGSKLMDFSLERILLNEDQSIWDVLSGFRIVNREEDTVTTITNVEHIQMESECDAFEQYCTLD</sequence>
<keyword evidence="5" id="KW-1185">Reference proteome</keyword>
<evidence type="ECO:0000256" key="2">
    <source>
        <dbReference type="RuleBase" id="RU102079"/>
    </source>
</evidence>
<reference evidence="4" key="1">
    <citation type="submission" date="2022-01" db="EMBL/GenBank/DDBJ databases">
        <authorList>
            <person name="King R."/>
        </authorList>
    </citation>
    <scope>NUCLEOTIDE SEQUENCE</scope>
</reference>
<reference evidence="4" key="2">
    <citation type="submission" date="2022-10" db="EMBL/GenBank/DDBJ databases">
        <authorList>
            <consortium name="ENA_rothamsted_submissions"/>
            <consortium name="culmorum"/>
            <person name="King R."/>
        </authorList>
    </citation>
    <scope>NUCLEOTIDE SEQUENCE</scope>
</reference>
<dbReference type="PROSITE" id="PS51304">
    <property type="entry name" value="GALECTIN"/>
    <property type="match status" value="2"/>
</dbReference>
<feature type="domain" description="Galectin" evidence="3">
    <location>
        <begin position="142"/>
        <end position="282"/>
    </location>
</feature>
<dbReference type="EMBL" id="OU895879">
    <property type="protein sequence ID" value="CAG9808529.1"/>
    <property type="molecule type" value="Genomic_DNA"/>
</dbReference>
<dbReference type="Gene3D" id="2.60.120.200">
    <property type="match status" value="2"/>
</dbReference>
<gene>
    <name evidence="4" type="ORF">CHIRRI_LOCUS11367</name>
</gene>
<organism evidence="4 5">
    <name type="scientific">Chironomus riparius</name>
    <dbReference type="NCBI Taxonomy" id="315576"/>
    <lineage>
        <taxon>Eukaryota</taxon>
        <taxon>Metazoa</taxon>
        <taxon>Ecdysozoa</taxon>
        <taxon>Arthropoda</taxon>
        <taxon>Hexapoda</taxon>
        <taxon>Insecta</taxon>
        <taxon>Pterygota</taxon>
        <taxon>Neoptera</taxon>
        <taxon>Endopterygota</taxon>
        <taxon>Diptera</taxon>
        <taxon>Nematocera</taxon>
        <taxon>Chironomoidea</taxon>
        <taxon>Chironomidae</taxon>
        <taxon>Chironominae</taxon>
        <taxon>Chironomus</taxon>
    </lineage>
</organism>
<dbReference type="GO" id="GO:0030246">
    <property type="term" value="F:carbohydrate binding"/>
    <property type="evidence" value="ECO:0007669"/>
    <property type="project" value="UniProtKB-UniRule"/>
</dbReference>
<protein>
    <recommendedName>
        <fullName evidence="2">Galectin</fullName>
    </recommendedName>
</protein>
<dbReference type="PANTHER" id="PTHR11346">
    <property type="entry name" value="GALECTIN"/>
    <property type="match status" value="1"/>
</dbReference>
<dbReference type="InterPro" id="IPR044156">
    <property type="entry name" value="Galectin-like"/>
</dbReference>
<name>A0A9N9S3G0_9DIPT</name>
<dbReference type="SUPFAM" id="SSF49899">
    <property type="entry name" value="Concanavalin A-like lectins/glucanases"/>
    <property type="match status" value="2"/>
</dbReference>
<proteinExistence type="predicted"/>
<dbReference type="AlphaFoldDB" id="A0A9N9S3G0"/>
<evidence type="ECO:0000313" key="4">
    <source>
        <dbReference type="EMBL" id="CAG9808529.1"/>
    </source>
</evidence>
<dbReference type="SMART" id="SM00276">
    <property type="entry name" value="GLECT"/>
    <property type="match status" value="2"/>
</dbReference>
<accession>A0A9N9S3G0</accession>
<evidence type="ECO:0000259" key="3">
    <source>
        <dbReference type="PROSITE" id="PS51304"/>
    </source>
</evidence>
<evidence type="ECO:0000313" key="5">
    <source>
        <dbReference type="Proteomes" id="UP001153620"/>
    </source>
</evidence>
<dbReference type="OrthoDB" id="6251307at2759"/>
<dbReference type="InterPro" id="IPR001079">
    <property type="entry name" value="Galectin_CRD"/>
</dbReference>